<evidence type="ECO:0000313" key="4">
    <source>
        <dbReference type="EMBL" id="BAE50797.1"/>
    </source>
</evidence>
<protein>
    <submittedName>
        <fullName evidence="4">Cell surface glycoprotein</fullName>
    </submittedName>
</protein>
<keyword evidence="5" id="KW-1185">Reference proteome</keyword>
<dbReference type="KEGG" id="mag:amb1993"/>
<feature type="domain" description="RapA2 cadherin-like" evidence="2">
    <location>
        <begin position="384"/>
        <end position="456"/>
    </location>
</feature>
<dbReference type="Proteomes" id="UP000007058">
    <property type="component" value="Chromosome"/>
</dbReference>
<dbReference type="RefSeq" id="WP_011384396.1">
    <property type="nucleotide sequence ID" value="NC_007626.1"/>
</dbReference>
<proteinExistence type="predicted"/>
<accession>Q2W5S8</accession>
<dbReference type="InterPro" id="IPR010221">
    <property type="entry name" value="VCBS_dom"/>
</dbReference>
<dbReference type="Pfam" id="PF17892">
    <property type="entry name" value="Cadherin_5"/>
    <property type="match status" value="1"/>
</dbReference>
<gene>
    <name evidence="4" type="ordered locus">amb1993</name>
</gene>
<dbReference type="InterPro" id="IPR040853">
    <property type="entry name" value="RapA2_cadherin-like"/>
</dbReference>
<dbReference type="OrthoDB" id="7329695at2"/>
<feature type="domain" description="Cadherin-like" evidence="3">
    <location>
        <begin position="193"/>
        <end position="295"/>
    </location>
</feature>
<organism evidence="4 5">
    <name type="scientific">Paramagnetospirillum magneticum (strain ATCC 700264 / AMB-1)</name>
    <name type="common">Magnetospirillum magneticum</name>
    <dbReference type="NCBI Taxonomy" id="342108"/>
    <lineage>
        <taxon>Bacteria</taxon>
        <taxon>Pseudomonadati</taxon>
        <taxon>Pseudomonadota</taxon>
        <taxon>Alphaproteobacteria</taxon>
        <taxon>Rhodospirillales</taxon>
        <taxon>Magnetospirillaceae</taxon>
        <taxon>Paramagnetospirillum</taxon>
    </lineage>
</organism>
<name>Q2W5S8_PARM1</name>
<reference evidence="4 5" key="1">
    <citation type="journal article" date="2005" name="DNA Res.">
        <title>Complete genome sequence of the facultative anaerobic magnetotactic bacterium Magnetospirillum sp. strain AMB-1.</title>
        <authorList>
            <person name="Matsunaga T."/>
            <person name="Okamura Y."/>
            <person name="Fukuda Y."/>
            <person name="Wahyudi A.T."/>
            <person name="Murase Y."/>
            <person name="Takeyama H."/>
        </authorList>
    </citation>
    <scope>NUCLEOTIDE SEQUENCE [LARGE SCALE GENOMIC DNA]</scope>
    <source>
        <strain evidence="5">ATCC 700264 / AMB-1</strain>
    </source>
</reference>
<dbReference type="Pfam" id="PF17803">
    <property type="entry name" value="Cadherin_4"/>
    <property type="match status" value="3"/>
</dbReference>
<dbReference type="InterPro" id="IPR013783">
    <property type="entry name" value="Ig-like_fold"/>
</dbReference>
<feature type="region of interest" description="Disordered" evidence="1">
    <location>
        <begin position="1"/>
        <end position="27"/>
    </location>
</feature>
<dbReference type="InterPro" id="IPR041690">
    <property type="entry name" value="Cadherin_5"/>
</dbReference>
<dbReference type="NCBIfam" id="TIGR01965">
    <property type="entry name" value="VCBS_repeat"/>
    <property type="match status" value="4"/>
</dbReference>
<dbReference type="EMBL" id="AP007255">
    <property type="protein sequence ID" value="BAE50797.1"/>
    <property type="molecule type" value="Genomic_DNA"/>
</dbReference>
<dbReference type="AlphaFoldDB" id="Q2W5S8"/>
<dbReference type="HOGENOM" id="CLU_386262_0_0_5"/>
<feature type="domain" description="RapA2 cadherin-like" evidence="2">
    <location>
        <begin position="490"/>
        <end position="558"/>
    </location>
</feature>
<evidence type="ECO:0000259" key="2">
    <source>
        <dbReference type="Pfam" id="PF17803"/>
    </source>
</evidence>
<evidence type="ECO:0000256" key="1">
    <source>
        <dbReference type="SAM" id="MobiDB-lite"/>
    </source>
</evidence>
<dbReference type="Gene3D" id="2.60.40.10">
    <property type="entry name" value="Immunoglobulins"/>
    <property type="match status" value="4"/>
</dbReference>
<evidence type="ECO:0000259" key="3">
    <source>
        <dbReference type="Pfam" id="PF17892"/>
    </source>
</evidence>
<dbReference type="STRING" id="342108.amb1993"/>
<feature type="compositionally biased region" description="Polar residues" evidence="1">
    <location>
        <begin position="1"/>
        <end position="10"/>
    </location>
</feature>
<sequence>MAENNNSNPPHDQHDGAEENAQQSLDDLTVLQNVQNQNMGDARLNVARAVDVSDTQLGNLANVQQGSTGSPQVQNLGGIAGGANISVDVEIEAAKDNSVAPPELDGLAVDIRDEAPTISVNPGGAKPLNVQELPDLARPDAEFRDQGRDAVPQTGTGPVAGATITSQVQEVVQAEVAAAPAVDNAPDIQAVAVNHAPIVAGVADIGTIDEDHPLTMTAAEWQAKLLANATDSDGDTLSILSLDDIRIDHGSFARNADGTYTFTPDANFNGEINATYTISDGHGGLATGSASLHVNAVNDAAEITGDTAVVVGEDTARAAGNLDATDIDSPATFVAATTADDYGTFSVDESGQWSFAMNDSVQSLGAGDHLTRTFEVQTADGTSQTVTVTIDGANDQAVISGDAKDLSGSVGEDGTQTATGTLHVSDVDSGEAHVQATSVETDQGTFTIGEDGKWSFALNNDDPAVQALGANDSMTKTFTVTSADGTDTQEVTVTIHGSNDSATISGDIAGGVGEDGTGTATGTLNVSDVDSGEAHVQATSVETDQGTFTIGEDGKWSFALNNDDPAVQALGANDSMTKTFTVTSADGTDTQEVTVTIHGSNDSATISGDIAGGVGEDGTSTATGTLNVADVDNGEAHVQATSVETDQGTFTIGEDGKWSFALNNDDPAVQALGANESMTKTFTVTSADGTDTQEVTVTINGSNDSATISGDIAGL</sequence>
<dbReference type="NCBIfam" id="NF012211">
    <property type="entry name" value="tand_rpt_95"/>
    <property type="match status" value="1"/>
</dbReference>
<feature type="domain" description="RapA2 cadherin-like" evidence="2">
    <location>
        <begin position="592"/>
        <end position="660"/>
    </location>
</feature>
<evidence type="ECO:0000313" key="5">
    <source>
        <dbReference type="Proteomes" id="UP000007058"/>
    </source>
</evidence>